<comment type="caution">
    <text evidence="2">The sequence shown here is derived from an EMBL/GenBank/DDBJ whole genome shotgun (WGS) entry which is preliminary data.</text>
</comment>
<dbReference type="VEuPathDB" id="FungiDB:A1O9_09440"/>
<dbReference type="GeneID" id="25284349"/>
<sequence length="95" mass="11256">IADGYDFLPVSYRYNRVRRRRGTFSPNHFTHNFERILFHLRNRTNILTIFSPASLQAFANRDDSAWQQTEIECDHSSKRARRGLKGETTISGRRR</sequence>
<dbReference type="HOGENOM" id="CLU_2378364_0_0_1"/>
<dbReference type="EMBL" id="AMGV01000010">
    <property type="protein sequence ID" value="KEF54274.1"/>
    <property type="molecule type" value="Genomic_DNA"/>
</dbReference>
<reference evidence="2 3" key="1">
    <citation type="submission" date="2013-03" db="EMBL/GenBank/DDBJ databases">
        <title>The Genome Sequence of Exophiala aquamarina CBS 119918.</title>
        <authorList>
            <consortium name="The Broad Institute Genomics Platform"/>
            <person name="Cuomo C."/>
            <person name="de Hoog S."/>
            <person name="Gorbushina A."/>
            <person name="Walker B."/>
            <person name="Young S.K."/>
            <person name="Zeng Q."/>
            <person name="Gargeya S."/>
            <person name="Fitzgerald M."/>
            <person name="Haas B."/>
            <person name="Abouelleil A."/>
            <person name="Allen A.W."/>
            <person name="Alvarado L."/>
            <person name="Arachchi H.M."/>
            <person name="Berlin A.M."/>
            <person name="Chapman S.B."/>
            <person name="Gainer-Dewar J."/>
            <person name="Goldberg J."/>
            <person name="Griggs A."/>
            <person name="Gujja S."/>
            <person name="Hansen M."/>
            <person name="Howarth C."/>
            <person name="Imamovic A."/>
            <person name="Ireland A."/>
            <person name="Larimer J."/>
            <person name="McCowan C."/>
            <person name="Murphy C."/>
            <person name="Pearson M."/>
            <person name="Poon T.W."/>
            <person name="Priest M."/>
            <person name="Roberts A."/>
            <person name="Saif S."/>
            <person name="Shea T."/>
            <person name="Sisk P."/>
            <person name="Sykes S."/>
            <person name="Wortman J."/>
            <person name="Nusbaum C."/>
            <person name="Birren B."/>
        </authorList>
    </citation>
    <scope>NUCLEOTIDE SEQUENCE [LARGE SCALE GENOMIC DNA]</scope>
    <source>
        <strain evidence="2 3">CBS 119918</strain>
    </source>
</reference>
<evidence type="ECO:0000313" key="3">
    <source>
        <dbReference type="Proteomes" id="UP000027920"/>
    </source>
</evidence>
<dbReference type="Proteomes" id="UP000027920">
    <property type="component" value="Unassembled WGS sequence"/>
</dbReference>
<proteinExistence type="predicted"/>
<dbReference type="RefSeq" id="XP_013256864.1">
    <property type="nucleotide sequence ID" value="XM_013401410.1"/>
</dbReference>
<evidence type="ECO:0000256" key="1">
    <source>
        <dbReference type="SAM" id="MobiDB-lite"/>
    </source>
</evidence>
<dbReference type="AlphaFoldDB" id="A0A072P2H0"/>
<gene>
    <name evidence="2" type="ORF">A1O9_09440</name>
</gene>
<organism evidence="2 3">
    <name type="scientific">Exophiala aquamarina CBS 119918</name>
    <dbReference type="NCBI Taxonomy" id="1182545"/>
    <lineage>
        <taxon>Eukaryota</taxon>
        <taxon>Fungi</taxon>
        <taxon>Dikarya</taxon>
        <taxon>Ascomycota</taxon>
        <taxon>Pezizomycotina</taxon>
        <taxon>Eurotiomycetes</taxon>
        <taxon>Chaetothyriomycetidae</taxon>
        <taxon>Chaetothyriales</taxon>
        <taxon>Herpotrichiellaceae</taxon>
        <taxon>Exophiala</taxon>
    </lineage>
</organism>
<feature type="non-terminal residue" evidence="2">
    <location>
        <position position="1"/>
    </location>
</feature>
<evidence type="ECO:0000313" key="2">
    <source>
        <dbReference type="EMBL" id="KEF54274.1"/>
    </source>
</evidence>
<name>A0A072P2H0_9EURO</name>
<protein>
    <submittedName>
        <fullName evidence="2">Uncharacterized protein</fullName>
    </submittedName>
</protein>
<accession>A0A072P2H0</accession>
<keyword evidence="3" id="KW-1185">Reference proteome</keyword>
<feature type="region of interest" description="Disordered" evidence="1">
    <location>
        <begin position="76"/>
        <end position="95"/>
    </location>
</feature>